<dbReference type="InterPro" id="IPR011701">
    <property type="entry name" value="MFS"/>
</dbReference>
<dbReference type="SUPFAM" id="SSF103473">
    <property type="entry name" value="MFS general substrate transporter"/>
    <property type="match status" value="1"/>
</dbReference>
<dbReference type="KEGG" id="tak:Tharo_0170"/>
<feature type="transmembrane region" description="Helical" evidence="6">
    <location>
        <begin position="131"/>
        <end position="149"/>
    </location>
</feature>
<dbReference type="Pfam" id="PF07690">
    <property type="entry name" value="MFS_1"/>
    <property type="match status" value="1"/>
</dbReference>
<dbReference type="InterPro" id="IPR050930">
    <property type="entry name" value="MFS_Vesicular_Transporter"/>
</dbReference>
<reference evidence="7 8" key="1">
    <citation type="submission" date="2018-03" db="EMBL/GenBank/DDBJ databases">
        <title>Complete genome sequence of Thauera aromatica, a model organism for studying aromatic compound degradation under denitrifying conditions.</title>
        <authorList>
            <person name="Lo H.-Y."/>
            <person name="Goris T."/>
            <person name="Boll M."/>
            <person name="Mueller J.A."/>
        </authorList>
    </citation>
    <scope>NUCLEOTIDE SEQUENCE [LARGE SCALE GENOMIC DNA]</scope>
    <source>
        <strain evidence="7 8">K172</strain>
    </source>
</reference>
<sequence>MGESTGWKGRGALLVAHCAGMVDLVALPVWVGSLIAWYGLDPLRGGALPTFFLASVVVSSLFFAPRFNRISGKVAAPAGFAIAALAFFGIYAGADDYVMMAGLHALAGVAVGCSLTFTHGTIGRSYRPHRIFAFAGMALSIFAIVFLGSMPKLLSVHGGPMLFAVLAGIMAVASIVTMLTFPLPERTTEDATAGFSRLDPAVWAVIVGISCMSLIQAMMFSFLERIGSDRGFGLEAVAGVLFTIGIVNLLPAPLAAWLERRLPARRVVLAGPVTQAAIVLVISQSLTFVPYAIAASIFAAVIIFTHTYAFGLLSRLDSSGRAAAATPAMMMMGAAIGPVLGGALVKAFGYSSLGYAAVVIAVLSFFCFSRVPQAAVKLEALASSA</sequence>
<keyword evidence="8" id="KW-1185">Reference proteome</keyword>
<dbReference type="OrthoDB" id="8229750at2"/>
<dbReference type="EMBL" id="CP028339">
    <property type="protein sequence ID" value="AVR87121.1"/>
    <property type="molecule type" value="Genomic_DNA"/>
</dbReference>
<dbReference type="Gene3D" id="1.20.1250.20">
    <property type="entry name" value="MFS general substrate transporter like domains"/>
    <property type="match status" value="1"/>
</dbReference>
<feature type="transmembrane region" description="Helical" evidence="6">
    <location>
        <begin position="100"/>
        <end position="119"/>
    </location>
</feature>
<evidence type="ECO:0000256" key="3">
    <source>
        <dbReference type="ARBA" id="ARBA00022692"/>
    </source>
</evidence>
<feature type="transmembrane region" description="Helical" evidence="6">
    <location>
        <begin position="291"/>
        <end position="310"/>
    </location>
</feature>
<protein>
    <submittedName>
        <fullName evidence="7">Major facilitator superfamily protein</fullName>
    </submittedName>
</protein>
<keyword evidence="5 6" id="KW-0472">Membrane</keyword>
<dbReference type="RefSeq" id="WP_107219578.1">
    <property type="nucleotide sequence ID" value="NZ_CP028339.1"/>
</dbReference>
<feature type="transmembrane region" description="Helical" evidence="6">
    <location>
        <begin position="347"/>
        <end position="368"/>
    </location>
</feature>
<dbReference type="InterPro" id="IPR036259">
    <property type="entry name" value="MFS_trans_sf"/>
</dbReference>
<keyword evidence="4 6" id="KW-1133">Transmembrane helix</keyword>
<evidence type="ECO:0000256" key="5">
    <source>
        <dbReference type="ARBA" id="ARBA00023136"/>
    </source>
</evidence>
<keyword evidence="2" id="KW-0813">Transport</keyword>
<dbReference type="GO" id="GO:0016020">
    <property type="term" value="C:membrane"/>
    <property type="evidence" value="ECO:0007669"/>
    <property type="project" value="UniProtKB-SubCell"/>
</dbReference>
<comment type="subcellular location">
    <subcellularLocation>
        <location evidence="1">Membrane</location>
        <topology evidence="1">Multi-pass membrane protein</topology>
    </subcellularLocation>
</comment>
<evidence type="ECO:0000256" key="6">
    <source>
        <dbReference type="SAM" id="Phobius"/>
    </source>
</evidence>
<dbReference type="PANTHER" id="PTHR23506">
    <property type="entry name" value="GH10249P"/>
    <property type="match status" value="1"/>
</dbReference>
<keyword evidence="3 6" id="KW-0812">Transmembrane</keyword>
<feature type="transmembrane region" description="Helical" evidence="6">
    <location>
        <begin position="12"/>
        <end position="40"/>
    </location>
</feature>
<dbReference type="Proteomes" id="UP000241885">
    <property type="component" value="Chromosome"/>
</dbReference>
<feature type="transmembrane region" description="Helical" evidence="6">
    <location>
        <begin position="232"/>
        <end position="255"/>
    </location>
</feature>
<dbReference type="PANTHER" id="PTHR23506:SF23">
    <property type="entry name" value="GH10249P"/>
    <property type="match status" value="1"/>
</dbReference>
<evidence type="ECO:0000313" key="8">
    <source>
        <dbReference type="Proteomes" id="UP000241885"/>
    </source>
</evidence>
<accession>A0A2R4BIH3</accession>
<evidence type="ECO:0000256" key="2">
    <source>
        <dbReference type="ARBA" id="ARBA00022448"/>
    </source>
</evidence>
<organism evidence="7 8">
    <name type="scientific">Thauera aromatica K172</name>
    <dbReference type="NCBI Taxonomy" id="44139"/>
    <lineage>
        <taxon>Bacteria</taxon>
        <taxon>Pseudomonadati</taxon>
        <taxon>Pseudomonadota</taxon>
        <taxon>Betaproteobacteria</taxon>
        <taxon>Rhodocyclales</taxon>
        <taxon>Zoogloeaceae</taxon>
        <taxon>Thauera</taxon>
    </lineage>
</organism>
<evidence type="ECO:0000256" key="1">
    <source>
        <dbReference type="ARBA" id="ARBA00004141"/>
    </source>
</evidence>
<feature type="transmembrane region" description="Helical" evidence="6">
    <location>
        <begin position="322"/>
        <end position="341"/>
    </location>
</feature>
<dbReference type="AlphaFoldDB" id="A0A2R4BIH3"/>
<evidence type="ECO:0000256" key="4">
    <source>
        <dbReference type="ARBA" id="ARBA00022989"/>
    </source>
</evidence>
<gene>
    <name evidence="7" type="ORF">Tharo_0170</name>
</gene>
<dbReference type="GO" id="GO:0022857">
    <property type="term" value="F:transmembrane transporter activity"/>
    <property type="evidence" value="ECO:0007669"/>
    <property type="project" value="InterPro"/>
</dbReference>
<feature type="transmembrane region" description="Helical" evidence="6">
    <location>
        <begin position="46"/>
        <end position="64"/>
    </location>
</feature>
<proteinExistence type="predicted"/>
<feature type="transmembrane region" description="Helical" evidence="6">
    <location>
        <begin position="201"/>
        <end position="220"/>
    </location>
</feature>
<evidence type="ECO:0000313" key="7">
    <source>
        <dbReference type="EMBL" id="AVR87121.1"/>
    </source>
</evidence>
<feature type="transmembrane region" description="Helical" evidence="6">
    <location>
        <begin position="76"/>
        <end position="94"/>
    </location>
</feature>
<feature type="transmembrane region" description="Helical" evidence="6">
    <location>
        <begin position="161"/>
        <end position="181"/>
    </location>
</feature>
<name>A0A2R4BIH3_THAAR</name>